<dbReference type="InterPro" id="IPR036179">
    <property type="entry name" value="Ig-like_dom_sf"/>
</dbReference>
<proteinExistence type="predicted"/>
<dbReference type="Pfam" id="PF07679">
    <property type="entry name" value="I-set"/>
    <property type="match status" value="1"/>
</dbReference>
<dbReference type="CDD" id="cd00096">
    <property type="entry name" value="Ig"/>
    <property type="match status" value="2"/>
</dbReference>
<evidence type="ECO:0000256" key="3">
    <source>
        <dbReference type="ARBA" id="ARBA00023157"/>
    </source>
</evidence>
<keyword evidence="2" id="KW-0472">Membrane</keyword>
<name>A0A1I8I9I9_9PLAT</name>
<dbReference type="InterPro" id="IPR013783">
    <property type="entry name" value="Ig-like_fold"/>
</dbReference>
<keyword evidence="5" id="KW-0393">Immunoglobulin domain</keyword>
<feature type="region of interest" description="Disordered" evidence="6">
    <location>
        <begin position="571"/>
        <end position="592"/>
    </location>
</feature>
<reference evidence="9" key="1">
    <citation type="submission" date="2016-11" db="UniProtKB">
        <authorList>
            <consortium name="WormBaseParasite"/>
        </authorList>
    </citation>
    <scope>IDENTIFICATION</scope>
</reference>
<evidence type="ECO:0000313" key="9">
    <source>
        <dbReference type="WBParaSite" id="maker-uti_cns_0010828-snap-gene-0.5-mRNA-1"/>
    </source>
</evidence>
<dbReference type="Proteomes" id="UP000095280">
    <property type="component" value="Unplaced"/>
</dbReference>
<dbReference type="InterPro" id="IPR007110">
    <property type="entry name" value="Ig-like_dom"/>
</dbReference>
<feature type="region of interest" description="Disordered" evidence="6">
    <location>
        <begin position="1824"/>
        <end position="1921"/>
    </location>
</feature>
<keyword evidence="4" id="KW-0325">Glycoprotein</keyword>
<dbReference type="SMART" id="SM00409">
    <property type="entry name" value="IG"/>
    <property type="match status" value="5"/>
</dbReference>
<dbReference type="Pfam" id="PF13927">
    <property type="entry name" value="Ig_3"/>
    <property type="match status" value="1"/>
</dbReference>
<keyword evidence="8" id="KW-1185">Reference proteome</keyword>
<dbReference type="PANTHER" id="PTHR11640:SF31">
    <property type="entry name" value="IRREGULAR CHIASM C-ROUGHEST PROTEIN-RELATED"/>
    <property type="match status" value="1"/>
</dbReference>
<dbReference type="GO" id="GO:0050839">
    <property type="term" value="F:cell adhesion molecule binding"/>
    <property type="evidence" value="ECO:0007669"/>
    <property type="project" value="TreeGrafter"/>
</dbReference>
<organism evidence="8 9">
    <name type="scientific">Macrostomum lignano</name>
    <dbReference type="NCBI Taxonomy" id="282301"/>
    <lineage>
        <taxon>Eukaryota</taxon>
        <taxon>Metazoa</taxon>
        <taxon>Spiralia</taxon>
        <taxon>Lophotrochozoa</taxon>
        <taxon>Platyhelminthes</taxon>
        <taxon>Rhabditophora</taxon>
        <taxon>Macrostomorpha</taxon>
        <taxon>Macrostomida</taxon>
        <taxon>Macrostomidae</taxon>
        <taxon>Macrostomum</taxon>
    </lineage>
</organism>
<evidence type="ECO:0000313" key="8">
    <source>
        <dbReference type="Proteomes" id="UP000095280"/>
    </source>
</evidence>
<feature type="region of interest" description="Disordered" evidence="6">
    <location>
        <begin position="699"/>
        <end position="729"/>
    </location>
</feature>
<dbReference type="PROSITE" id="PS50835">
    <property type="entry name" value="IG_LIKE"/>
    <property type="match status" value="5"/>
</dbReference>
<feature type="domain" description="Ig-like" evidence="7">
    <location>
        <begin position="326"/>
        <end position="414"/>
    </location>
</feature>
<evidence type="ECO:0000256" key="2">
    <source>
        <dbReference type="ARBA" id="ARBA00023136"/>
    </source>
</evidence>
<dbReference type="InterPro" id="IPR013098">
    <property type="entry name" value="Ig_I-set"/>
</dbReference>
<evidence type="ECO:0000256" key="4">
    <source>
        <dbReference type="ARBA" id="ARBA00023180"/>
    </source>
</evidence>
<feature type="compositionally biased region" description="Low complexity" evidence="6">
    <location>
        <begin position="702"/>
        <end position="713"/>
    </location>
</feature>
<feature type="region of interest" description="Disordered" evidence="6">
    <location>
        <begin position="632"/>
        <end position="655"/>
    </location>
</feature>
<evidence type="ECO:0000259" key="7">
    <source>
        <dbReference type="PROSITE" id="PS50835"/>
    </source>
</evidence>
<dbReference type="GO" id="GO:0005911">
    <property type="term" value="C:cell-cell junction"/>
    <property type="evidence" value="ECO:0007669"/>
    <property type="project" value="TreeGrafter"/>
</dbReference>
<feature type="domain" description="Ig-like" evidence="7">
    <location>
        <begin position="111"/>
        <end position="212"/>
    </location>
</feature>
<keyword evidence="3" id="KW-1015">Disulfide bond</keyword>
<feature type="compositionally biased region" description="Low complexity" evidence="6">
    <location>
        <begin position="579"/>
        <end position="589"/>
    </location>
</feature>
<sequence length="1921" mass="203545">MLERESVILPCRTQLETSARVIWHRDGVIVATAGIPPTDSRYQYLRVPEKGIHDLKIQDLRIGDQGEYTCQVTSLNRPAGSAKAFLRVLKNLDGLKLMQRINSSSSLKLEPLSLTQPAQLAAGKSGELICEAASSNPAATISWTFSDGARVQVPEFSKQKVEKRQFEQPIKGSVWIEKQELKDKLFTVTSVLEIDGQSVTDARHNLLIECHAKVLNFELRPMSASTRLYVTVPPTVSLAIEPHRQNNEYHEHDRVTAVCTATGRPDNFVYTWSIDSNGPQLPTVAPSTSRLTLTLTRRHDGQTIRCSAANHEKSDAEAVIRVRYGPKFEPSLPTLYSAEIGGSAELSCQADARPEPTYAWRRGDSVGAPRSGFGSGSGGPVVGQMSRLRLTRLRPSDFGEYVCTVSGAEFSSISRRVLLAQKAQPRCESAGQQFARLGRSFRLECRIVSVPAPASEGGVQWWRNGRKLETGDRVRIYREDFLGGTTSFVHFEEVQSNDFGIYNCTATNEMGSQSLLISLTIEDNIPVAFIAGASTALVMVLVFMLVLLCVCRKGYWDSRAAAEQHRSAMASNGGTFRGQKLQQQPQQPLRRYGDIRNDDETVAVEVGPADIGVGGYPAFIGCAVHGSLGRQPLASHAAPPPPATSISNVHHHPQHPQLLLHQRGYSRPASAYPAIDLSDLTPSQQSCLGQVLSPARRSQLQQSATSAAAAAAEEPGEEAGQEDVRSCDSGYGGAHAASCQLGHHPSAGYQLGSSDSSVDSKLSAGQQQQHHVTFHPTPCVIHHYPAGATLPKSGCPIHSVPHGLAAAAAGGSGTGLSGVGGGIIRRQPTIDEDHPTTELRVADRSGVWSSLTGSAVGATASAAAAAARVTNAGPLAAFDGQPALIQRQIDAQHHQVQQLVYGRLHVLTCASAGLQPSAHLSSSASRCALSQVTARRSARSFLLPTSTMSGLSQYAFVCSRLSQLRMSRKLCSEVRSNTSRKPMASRKKAVLSERNLSWPAVSLRAGSNDFDIRRGAGNRNSVHTSKVNPLSLPRLPVAVRFVQQPLLPKIDSNCADKSGIEDSVSVLVENRGLAYPRVAQGQQFDQVIIIVGVFAAPGAAGSLKFERDRFGVSRASSKFADAVPEGWSTAADAFAAVASCPPAVGVATRSDMEPDEPAAILCCCCCCRLLVQNTLAGCESEVFRPSLLAKLRTAAARQNLKRLDNAIRRQWQLRDLQRWRRSHGTGLSRPVSGRLAAAIVRPSIIIVRYDSGEIKEGRDRQYCLSGHCGKRSVNQVRTVPLGRTLGAAVYVRLLRSAPAASFAVIKTGRRRRHNLGLEVCLDGVLHAELRVPSCGGGCCGSGGGGSGHGGGRGEDAGADGDAAVPAAAAAACQAGAGLPAQEGIVVAGTAGQYQLTYLNLLGERPAAALLLSQAESCCCCCDACRDSTVSSQSLVAMQMSPWESMKFSGLAETKHQSGCSPDGGVEAGAEAAAPAAAGTGAFWVASSLMLAQRRNEAVDGRRCTGDASLLLAAASARRLRTTLKIRRCSSSTSTGGCGCRGDAGGGGGGGGGAGVGEEESIAGIADESASRGGGSGRISVKLLIVQLGGHGQVGGLPVGEQPVPVHDDGLGEADEVVDSHPIAGAELGHPGQVSDQVLQCAPVAFVLRMLGVLLHHAEQAMQLQHPAAVLVQLLGAHKVVIVNGRDQRVRQLQQEPFEHAGYNIVLKPELAGRVHFVRRLGQLGLQGFDVARVAADPVDAFAAQAGGFQHPAAELHNQRHTVGAHRAQVQRHSVGAGPLSWRPGQLGPRHRCCRNRLRLMALELMTKEESETVTPLCPPMSAMLPRSGPAAARSTVTENTADSKSSELAVDNLPGVAETGGEAPPTPALPGGVAGPSRASTEWARRLPLPTMPRLQAARDSRPGRLSGAGEWPLPLLEEAL</sequence>
<dbReference type="Gene3D" id="2.60.40.10">
    <property type="entry name" value="Immunoglobulins"/>
    <property type="match status" value="5"/>
</dbReference>
<dbReference type="SMART" id="SM00408">
    <property type="entry name" value="IGc2"/>
    <property type="match status" value="4"/>
</dbReference>
<dbReference type="InterPro" id="IPR051275">
    <property type="entry name" value="Cell_adhesion_signaling"/>
</dbReference>
<dbReference type="InterPro" id="IPR003598">
    <property type="entry name" value="Ig_sub2"/>
</dbReference>
<dbReference type="WBParaSite" id="maker-uti_cns_0010828-snap-gene-0.5-mRNA-1">
    <property type="protein sequence ID" value="maker-uti_cns_0010828-snap-gene-0.5-mRNA-1"/>
    <property type="gene ID" value="maker-uti_cns_0010828-snap-gene-0.5"/>
</dbReference>
<feature type="domain" description="Ig-like" evidence="7">
    <location>
        <begin position="234"/>
        <end position="323"/>
    </location>
</feature>
<evidence type="ECO:0000256" key="5">
    <source>
        <dbReference type="ARBA" id="ARBA00023319"/>
    </source>
</evidence>
<evidence type="ECO:0000256" key="6">
    <source>
        <dbReference type="SAM" id="MobiDB-lite"/>
    </source>
</evidence>
<feature type="compositionally biased region" description="Polar residues" evidence="6">
    <location>
        <begin position="1834"/>
        <end position="1843"/>
    </location>
</feature>
<feature type="domain" description="Ig-like" evidence="7">
    <location>
        <begin position="425"/>
        <end position="520"/>
    </location>
</feature>
<dbReference type="GO" id="GO:0098609">
    <property type="term" value="P:cell-cell adhesion"/>
    <property type="evidence" value="ECO:0007669"/>
    <property type="project" value="TreeGrafter"/>
</dbReference>
<evidence type="ECO:0000256" key="1">
    <source>
        <dbReference type="ARBA" id="ARBA00004479"/>
    </source>
</evidence>
<feature type="domain" description="Ig-like" evidence="7">
    <location>
        <begin position="1"/>
        <end position="87"/>
    </location>
</feature>
<dbReference type="InterPro" id="IPR003599">
    <property type="entry name" value="Ig_sub"/>
</dbReference>
<dbReference type="SUPFAM" id="SSF48726">
    <property type="entry name" value="Immunoglobulin"/>
    <property type="match status" value="5"/>
</dbReference>
<dbReference type="GO" id="GO:0005886">
    <property type="term" value="C:plasma membrane"/>
    <property type="evidence" value="ECO:0007669"/>
    <property type="project" value="TreeGrafter"/>
</dbReference>
<dbReference type="PANTHER" id="PTHR11640">
    <property type="entry name" value="NEPHRIN"/>
    <property type="match status" value="1"/>
</dbReference>
<comment type="subcellular location">
    <subcellularLocation>
        <location evidence="1">Membrane</location>
        <topology evidence="1">Single-pass type I membrane protein</topology>
    </subcellularLocation>
</comment>
<accession>A0A1I8I9I9</accession>
<protein>
    <submittedName>
        <fullName evidence="9">Down syndrome cell adhesion molecule-like protein Dscam2</fullName>
    </submittedName>
</protein>